<evidence type="ECO:0000259" key="2">
    <source>
        <dbReference type="Pfam" id="PF18701"/>
    </source>
</evidence>
<accession>A0A6H5IHS8</accession>
<dbReference type="InterPro" id="IPR040676">
    <property type="entry name" value="DUF5641"/>
</dbReference>
<sequence length="262" mass="29938">FDWSILAQSRASQRFNIEKSNYDLVDIVPTSSTREHPRQHRHRPALQQPAPAAHRHLQPPNRTTLPKKATHYQLCEKHYQANTTRLSDGRYQVRLPMKTNAPSDLVNSHQIAYSCLLSLERKLCKNPSLYAEYSAAIQQMIKSDQMRKVSIAPQDYRSHYFLPHHAVVKDSSTMTRVRPVFNASTRNVAVYISQIPAPVPVLLRIEYRSNFSHETTPCARWPLAKITDVHTGRDGLVRVATVATARGSYQRPVAKLIKLLEN</sequence>
<dbReference type="Pfam" id="PF18701">
    <property type="entry name" value="DUF5641"/>
    <property type="match status" value="1"/>
</dbReference>
<dbReference type="OrthoDB" id="416987at2759"/>
<evidence type="ECO:0000313" key="3">
    <source>
        <dbReference type="EMBL" id="CAB0036593.1"/>
    </source>
</evidence>
<organism evidence="3 4">
    <name type="scientific">Trichogramma brassicae</name>
    <dbReference type="NCBI Taxonomy" id="86971"/>
    <lineage>
        <taxon>Eukaryota</taxon>
        <taxon>Metazoa</taxon>
        <taxon>Ecdysozoa</taxon>
        <taxon>Arthropoda</taxon>
        <taxon>Hexapoda</taxon>
        <taxon>Insecta</taxon>
        <taxon>Pterygota</taxon>
        <taxon>Neoptera</taxon>
        <taxon>Endopterygota</taxon>
        <taxon>Hymenoptera</taxon>
        <taxon>Apocrita</taxon>
        <taxon>Proctotrupomorpha</taxon>
        <taxon>Chalcidoidea</taxon>
        <taxon>Trichogrammatidae</taxon>
        <taxon>Trichogramma</taxon>
    </lineage>
</organism>
<dbReference type="Proteomes" id="UP000479190">
    <property type="component" value="Unassembled WGS sequence"/>
</dbReference>
<dbReference type="PANTHER" id="PTHR47331">
    <property type="entry name" value="PHD-TYPE DOMAIN-CONTAINING PROTEIN"/>
    <property type="match status" value="1"/>
</dbReference>
<feature type="domain" description="DUF5641" evidence="2">
    <location>
        <begin position="213"/>
        <end position="259"/>
    </location>
</feature>
<evidence type="ECO:0000313" key="4">
    <source>
        <dbReference type="Proteomes" id="UP000479190"/>
    </source>
</evidence>
<dbReference type="PANTHER" id="PTHR47331:SF5">
    <property type="entry name" value="RIBONUCLEASE H"/>
    <property type="match status" value="1"/>
</dbReference>
<proteinExistence type="predicted"/>
<evidence type="ECO:0000256" key="1">
    <source>
        <dbReference type="SAM" id="MobiDB-lite"/>
    </source>
</evidence>
<feature type="non-terminal residue" evidence="3">
    <location>
        <position position="1"/>
    </location>
</feature>
<dbReference type="EMBL" id="CADCXV010000821">
    <property type="protein sequence ID" value="CAB0036593.1"/>
    <property type="molecule type" value="Genomic_DNA"/>
</dbReference>
<name>A0A6H5IHS8_9HYME</name>
<gene>
    <name evidence="3" type="ORF">TBRA_LOCUS8456</name>
</gene>
<keyword evidence="4" id="KW-1185">Reference proteome</keyword>
<dbReference type="AlphaFoldDB" id="A0A6H5IHS8"/>
<feature type="region of interest" description="Disordered" evidence="1">
    <location>
        <begin position="32"/>
        <end position="65"/>
    </location>
</feature>
<protein>
    <recommendedName>
        <fullName evidence="2">DUF5641 domain-containing protein</fullName>
    </recommendedName>
</protein>
<reference evidence="3 4" key="1">
    <citation type="submission" date="2020-02" db="EMBL/GenBank/DDBJ databases">
        <authorList>
            <person name="Ferguson B K."/>
        </authorList>
    </citation>
    <scope>NUCLEOTIDE SEQUENCE [LARGE SCALE GENOMIC DNA]</scope>
</reference>